<dbReference type="Gene3D" id="3.30.160.60">
    <property type="entry name" value="Classic Zinc Finger"/>
    <property type="match status" value="1"/>
</dbReference>
<feature type="region of interest" description="Disordered" evidence="2">
    <location>
        <begin position="262"/>
        <end position="345"/>
    </location>
</feature>
<feature type="region of interest" description="Disordered" evidence="2">
    <location>
        <begin position="352"/>
        <end position="371"/>
    </location>
</feature>
<feature type="compositionally biased region" description="Low complexity" evidence="2">
    <location>
        <begin position="593"/>
        <end position="612"/>
    </location>
</feature>
<organism evidence="4 5">
    <name type="scientific">Asterophora parasitica</name>
    <dbReference type="NCBI Taxonomy" id="117018"/>
    <lineage>
        <taxon>Eukaryota</taxon>
        <taxon>Fungi</taxon>
        <taxon>Dikarya</taxon>
        <taxon>Basidiomycota</taxon>
        <taxon>Agaricomycotina</taxon>
        <taxon>Agaricomycetes</taxon>
        <taxon>Agaricomycetidae</taxon>
        <taxon>Agaricales</taxon>
        <taxon>Tricholomatineae</taxon>
        <taxon>Lyophyllaceae</taxon>
        <taxon>Asterophora</taxon>
    </lineage>
</organism>
<dbReference type="PROSITE" id="PS00028">
    <property type="entry name" value="ZINC_FINGER_C2H2_1"/>
    <property type="match status" value="1"/>
</dbReference>
<dbReference type="InterPro" id="IPR039327">
    <property type="entry name" value="CON7-like"/>
</dbReference>
<feature type="region of interest" description="Disordered" evidence="2">
    <location>
        <begin position="41"/>
        <end position="70"/>
    </location>
</feature>
<evidence type="ECO:0000259" key="3">
    <source>
        <dbReference type="PROSITE" id="PS50157"/>
    </source>
</evidence>
<feature type="compositionally biased region" description="Basic and acidic residues" evidence="2">
    <location>
        <begin position="456"/>
        <end position="470"/>
    </location>
</feature>
<dbReference type="InterPro" id="IPR013087">
    <property type="entry name" value="Znf_C2H2_type"/>
</dbReference>
<protein>
    <recommendedName>
        <fullName evidence="3">C2H2-type domain-containing protein</fullName>
    </recommendedName>
</protein>
<feature type="domain" description="C2H2-type" evidence="3">
    <location>
        <begin position="395"/>
        <end position="426"/>
    </location>
</feature>
<keyword evidence="1" id="KW-0863">Zinc-finger</keyword>
<evidence type="ECO:0000256" key="1">
    <source>
        <dbReference type="PROSITE-ProRule" id="PRU00042"/>
    </source>
</evidence>
<keyword evidence="1" id="KW-0862">Zinc</keyword>
<dbReference type="PANTHER" id="PTHR36167:SF3">
    <property type="entry name" value="C2H2 FINGER DOMAIN TRANSCRIPTION FACTOR (EUROFUNG)-RELATED"/>
    <property type="match status" value="1"/>
</dbReference>
<dbReference type="EMBL" id="JABCKV010000009">
    <property type="protein sequence ID" value="KAG5647469.1"/>
    <property type="molecule type" value="Genomic_DNA"/>
</dbReference>
<evidence type="ECO:0000313" key="5">
    <source>
        <dbReference type="Proteomes" id="UP000775547"/>
    </source>
</evidence>
<feature type="region of interest" description="Disordered" evidence="2">
    <location>
        <begin position="438"/>
        <end position="476"/>
    </location>
</feature>
<sequence length="658" mass="72480">MLSNVLQPHPPHLLIPKYVPQGPLLARPNLVHWTPSFQHRLSPAHPNSPPTVEDKVSSTPSGSGNNYHYAHRDSREFDSVSPVQMYQNNSQHAGYSASAHSYHTGTVAQGAYDFINSDGTLADTSYLSESPSPVDPHPSSSYPQIISATHSQDSFSHSYLAGVEHIDAANDIDSDRYSPHVDNTQQSSNLLDHRRMSEPAILAAPNSYAAQSGEIAPRHRLQTNFNFNPPAVNQPRPSPYVHALQRGASMGSLREVRQAQLGYPADSQQSFSDTWKDDGGHRPQQVDSYHGADGLDGPISPLQPDFSGGAGSSAHGLPFSPTTENHYGSSPPGTGTSTSSIAPFMSPTSPTFPYSKCDSPDARDGNSKTYSFVALPGNTVKKRPRRRYDEIERLYQCAWPDCNKAYGTLNHLNAHVTMQKHGAKRSPNEFKELRKQWRKAKKETSPGPMRRSSISMRHDGHDYNPRRFDTTDEPNGPLYTRQPPYHGTSAGLPSSAPSVLAETGDRFTFPVDVNRYQVEERDDHLAAYSAHARQRYSGSTPSSWHGRSYMSSSLPSQSFAHRIDDNLSPLDTRMLHHPHHASAPHPRPHEESPSSAPMNRLPPDSTLLTPLPGYQPPSLLAPLHATAYSAEAYELYDDGHDGRPHSGHGSTSRSEEEY</sequence>
<dbReference type="AlphaFoldDB" id="A0A9P7GBI4"/>
<keyword evidence="5" id="KW-1185">Reference proteome</keyword>
<dbReference type="PANTHER" id="PTHR36167">
    <property type="entry name" value="C2H2 FINGER DOMAIN TRANSCRIPTION FACTOR (EUROFUNG)-RELATED"/>
    <property type="match status" value="1"/>
</dbReference>
<proteinExistence type="predicted"/>
<feature type="compositionally biased region" description="Low complexity" evidence="2">
    <location>
        <begin position="328"/>
        <end position="340"/>
    </location>
</feature>
<reference evidence="4" key="1">
    <citation type="submission" date="2020-07" db="EMBL/GenBank/DDBJ databases">
        <authorList>
            <person name="Nieuwenhuis M."/>
            <person name="Van De Peppel L.J.J."/>
        </authorList>
    </citation>
    <scope>NUCLEOTIDE SEQUENCE</scope>
    <source>
        <strain evidence="4">AP01</strain>
        <tissue evidence="4">Mycelium</tissue>
    </source>
</reference>
<comment type="caution">
    <text evidence="4">The sequence shown here is derived from an EMBL/GenBank/DDBJ whole genome shotgun (WGS) entry which is preliminary data.</text>
</comment>
<dbReference type="Proteomes" id="UP000775547">
    <property type="component" value="Unassembled WGS sequence"/>
</dbReference>
<feature type="region of interest" description="Disordered" evidence="2">
    <location>
        <begin position="569"/>
        <end position="619"/>
    </location>
</feature>
<feature type="region of interest" description="Disordered" evidence="2">
    <location>
        <begin position="635"/>
        <end position="658"/>
    </location>
</feature>
<dbReference type="PROSITE" id="PS50157">
    <property type="entry name" value="ZINC_FINGER_C2H2_2"/>
    <property type="match status" value="1"/>
</dbReference>
<evidence type="ECO:0000313" key="4">
    <source>
        <dbReference type="EMBL" id="KAG5647469.1"/>
    </source>
</evidence>
<keyword evidence="1" id="KW-0479">Metal-binding</keyword>
<dbReference type="OrthoDB" id="1939603at2759"/>
<dbReference type="GO" id="GO:0008270">
    <property type="term" value="F:zinc ion binding"/>
    <property type="evidence" value="ECO:0007669"/>
    <property type="project" value="UniProtKB-KW"/>
</dbReference>
<gene>
    <name evidence="4" type="ORF">DXG03_009400</name>
</gene>
<dbReference type="GO" id="GO:0006355">
    <property type="term" value="P:regulation of DNA-templated transcription"/>
    <property type="evidence" value="ECO:0007669"/>
    <property type="project" value="InterPro"/>
</dbReference>
<name>A0A9P7GBI4_9AGAR</name>
<evidence type="ECO:0000256" key="2">
    <source>
        <dbReference type="SAM" id="MobiDB-lite"/>
    </source>
</evidence>
<feature type="compositionally biased region" description="Polar residues" evidence="2">
    <location>
        <begin position="57"/>
        <end position="66"/>
    </location>
</feature>
<reference evidence="4" key="2">
    <citation type="submission" date="2021-10" db="EMBL/GenBank/DDBJ databases">
        <title>Phylogenomics reveals ancestral predisposition of the termite-cultivated fungus Termitomyces towards a domesticated lifestyle.</title>
        <authorList>
            <person name="Auxier B."/>
            <person name="Grum-Grzhimaylo A."/>
            <person name="Cardenas M.E."/>
            <person name="Lodge J.D."/>
            <person name="Laessoe T."/>
            <person name="Pedersen O."/>
            <person name="Smith M.E."/>
            <person name="Kuyper T.W."/>
            <person name="Franco-Molano E.A."/>
            <person name="Baroni T.J."/>
            <person name="Aanen D.K."/>
        </authorList>
    </citation>
    <scope>NUCLEOTIDE SEQUENCE</scope>
    <source>
        <strain evidence="4">AP01</strain>
        <tissue evidence="4">Mycelium</tissue>
    </source>
</reference>
<accession>A0A9P7GBI4</accession>